<dbReference type="Proteomes" id="UP000002045">
    <property type="component" value="Chromosome"/>
</dbReference>
<proteinExistence type="predicted"/>
<gene>
    <name evidence="1" type="ordered locus">XBJ1_3683</name>
</gene>
<organism evidence="1 2">
    <name type="scientific">Xenorhabdus bovienii (strain SS-2004)</name>
    <name type="common">Xenorhabdus nematophila subsp. bovienii</name>
    <dbReference type="NCBI Taxonomy" id="406818"/>
    <lineage>
        <taxon>Bacteria</taxon>
        <taxon>Pseudomonadati</taxon>
        <taxon>Pseudomonadota</taxon>
        <taxon>Gammaproteobacteria</taxon>
        <taxon>Enterobacterales</taxon>
        <taxon>Morganellaceae</taxon>
        <taxon>Xenorhabdus</taxon>
    </lineage>
</organism>
<dbReference type="KEGG" id="xbo:XBJ1_3683"/>
<reference evidence="1" key="1">
    <citation type="journal article" date="2011" name="PLoS ONE">
        <title>The entomopathogenic bacterial endosymbionts xenorhabdus and photorhabdus: convergent lifestyles from divergent genomes.</title>
        <authorList>
            <person name="Chaston J.M."/>
            <person name="Suen G."/>
            <person name="Tucker S.L."/>
            <person name="Andersen A.W."/>
            <person name="Bhasin A."/>
            <person name="Bode E."/>
            <person name="Bode H.B."/>
            <person name="Brachmann A.O."/>
            <person name="Cowles C.E."/>
            <person name="Cowles K.N."/>
            <person name="Darby C."/>
            <person name="de Leon L."/>
            <person name="Drace K."/>
            <person name="Du Z."/>
            <person name="Givaudan A."/>
            <person name="Herbert Tran E.E."/>
            <person name="Jewell K.A."/>
            <person name="Knack J.J."/>
            <person name="Krasomil-Osterfeld K.C."/>
            <person name="Kukor R."/>
            <person name="Lanois A."/>
            <person name="Latreille P."/>
            <person name="Leimgruber N.K."/>
            <person name="Lipke C.M."/>
            <person name="Liu R."/>
            <person name="Lu X."/>
            <person name="Martens E.C."/>
            <person name="Marri P.R."/>
            <person name="Medigue C."/>
            <person name="Menard M.L."/>
            <person name="Miller N.M."/>
            <person name="Morales-Soto N."/>
            <person name="Norton S."/>
            <person name="Ogier J.C."/>
            <person name="Orchard S.S."/>
            <person name="Park D."/>
            <person name="Park Y."/>
            <person name="Qurollo B.A."/>
            <person name="Sugar D.R."/>
            <person name="Richards G.R."/>
            <person name="Rouy Z."/>
            <person name="Slominski B."/>
            <person name="Slominski K."/>
            <person name="Snyder H."/>
            <person name="Tjaden B.C."/>
            <person name="van der Hoeven R."/>
            <person name="Welch R.D."/>
            <person name="Wheeler C."/>
            <person name="Xiang B."/>
            <person name="Barbazuk B."/>
            <person name="Gaudriault S."/>
            <person name="Goodner B."/>
            <person name="Slater S.C."/>
            <person name="Forst S."/>
            <person name="Goldman B.S."/>
            <person name="Goodrich-Blair H."/>
        </authorList>
    </citation>
    <scope>NUCLEOTIDE SEQUENCE [LARGE SCALE GENOMIC DNA]</scope>
    <source>
        <strain evidence="1">SS-2004</strain>
    </source>
</reference>
<protein>
    <submittedName>
        <fullName evidence="1">Uncharacterized protein</fullName>
    </submittedName>
</protein>
<sequence>MENTVSGKDNNRTGFTLVRLATTASISGTTMSLSSPGRSLAYRAITAVVLIRYDKESTEVYNHLATPPWREHAPLWVLLLL</sequence>
<accession>D3V572</accession>
<name>D3V572_XENBS</name>
<evidence type="ECO:0000313" key="1">
    <source>
        <dbReference type="EMBL" id="CBJ82801.1"/>
    </source>
</evidence>
<dbReference type="HOGENOM" id="CLU_2848827_0_0_6"/>
<dbReference type="AlphaFoldDB" id="D3V572"/>
<evidence type="ECO:0000313" key="2">
    <source>
        <dbReference type="Proteomes" id="UP000002045"/>
    </source>
</evidence>
<dbReference type="EMBL" id="FN667741">
    <property type="protein sequence ID" value="CBJ82801.1"/>
    <property type="molecule type" value="Genomic_DNA"/>
</dbReference>